<dbReference type="GO" id="GO:0005737">
    <property type="term" value="C:cytoplasm"/>
    <property type="evidence" value="ECO:0007669"/>
    <property type="project" value="TreeGrafter"/>
</dbReference>
<name>A0A7S0RPB2_9CHLO</name>
<dbReference type="SUPFAM" id="SSF81296">
    <property type="entry name" value="E set domains"/>
    <property type="match status" value="2"/>
</dbReference>
<dbReference type="InterPro" id="IPR014752">
    <property type="entry name" value="Arrestin-like_C"/>
</dbReference>
<feature type="domain" description="Arrestin C-terminal-like" evidence="3">
    <location>
        <begin position="200"/>
        <end position="326"/>
    </location>
</feature>
<dbReference type="PANTHER" id="PTHR11188:SF17">
    <property type="entry name" value="FI21816P1"/>
    <property type="match status" value="1"/>
</dbReference>
<feature type="compositionally biased region" description="Pro residues" evidence="1">
    <location>
        <begin position="356"/>
        <end position="365"/>
    </location>
</feature>
<dbReference type="InterPro" id="IPR011021">
    <property type="entry name" value="Arrestin-like_N"/>
</dbReference>
<proteinExistence type="predicted"/>
<evidence type="ECO:0000259" key="3">
    <source>
        <dbReference type="Pfam" id="PF02752"/>
    </source>
</evidence>
<dbReference type="Gene3D" id="2.60.40.640">
    <property type="match status" value="2"/>
</dbReference>
<evidence type="ECO:0000313" key="4">
    <source>
        <dbReference type="EMBL" id="CAD8683107.1"/>
    </source>
</evidence>
<feature type="domain" description="Arrestin-like N-terminal" evidence="2">
    <location>
        <begin position="13"/>
        <end position="171"/>
    </location>
</feature>
<protein>
    <recommendedName>
        <fullName evidence="5">Arrestin C-terminal-like domain-containing protein</fullName>
    </recommendedName>
</protein>
<evidence type="ECO:0000256" key="1">
    <source>
        <dbReference type="SAM" id="MobiDB-lite"/>
    </source>
</evidence>
<dbReference type="AlphaFoldDB" id="A0A7S0RPB2"/>
<reference evidence="4" key="1">
    <citation type="submission" date="2021-01" db="EMBL/GenBank/DDBJ databases">
        <authorList>
            <person name="Corre E."/>
            <person name="Pelletier E."/>
            <person name="Niang G."/>
            <person name="Scheremetjew M."/>
            <person name="Finn R."/>
            <person name="Kale V."/>
            <person name="Holt S."/>
            <person name="Cochrane G."/>
            <person name="Meng A."/>
            <person name="Brown T."/>
            <person name="Cohen L."/>
        </authorList>
    </citation>
    <scope>NUCLEOTIDE SEQUENCE</scope>
    <source>
        <strain evidence="4">SAG 11-49</strain>
    </source>
</reference>
<dbReference type="PANTHER" id="PTHR11188">
    <property type="entry name" value="ARRESTIN DOMAIN CONTAINING PROTEIN"/>
    <property type="match status" value="1"/>
</dbReference>
<evidence type="ECO:0008006" key="5">
    <source>
        <dbReference type="Google" id="ProtNLM"/>
    </source>
</evidence>
<dbReference type="Pfam" id="PF02752">
    <property type="entry name" value="Arrestin_C"/>
    <property type="match status" value="1"/>
</dbReference>
<dbReference type="InterPro" id="IPR011022">
    <property type="entry name" value="Arrestin_C-like"/>
</dbReference>
<gene>
    <name evidence="4" type="ORF">CLEI1391_LOCUS11044</name>
</gene>
<evidence type="ECO:0000259" key="2">
    <source>
        <dbReference type="Pfam" id="PF00339"/>
    </source>
</evidence>
<dbReference type="InterPro" id="IPR014756">
    <property type="entry name" value="Ig_E-set"/>
</dbReference>
<accession>A0A7S0RPB2</accession>
<dbReference type="GO" id="GO:0015031">
    <property type="term" value="P:protein transport"/>
    <property type="evidence" value="ECO:0007669"/>
    <property type="project" value="TreeGrafter"/>
</dbReference>
<organism evidence="4">
    <name type="scientific">Chlamydomonas leiostraca</name>
    <dbReference type="NCBI Taxonomy" id="1034604"/>
    <lineage>
        <taxon>Eukaryota</taxon>
        <taxon>Viridiplantae</taxon>
        <taxon>Chlorophyta</taxon>
        <taxon>core chlorophytes</taxon>
        <taxon>Chlorophyceae</taxon>
        <taxon>CS clade</taxon>
        <taxon>Chlamydomonadales</taxon>
        <taxon>Chlamydomonadaceae</taxon>
        <taxon>Chlamydomonas</taxon>
    </lineage>
</organism>
<dbReference type="Pfam" id="PF00339">
    <property type="entry name" value="Arrestin_N"/>
    <property type="match status" value="1"/>
</dbReference>
<dbReference type="InterPro" id="IPR050357">
    <property type="entry name" value="Arrestin_domain-protein"/>
</dbReference>
<dbReference type="EMBL" id="HBFB01019656">
    <property type="protein sequence ID" value="CAD8683107.1"/>
    <property type="molecule type" value="Transcribed_RNA"/>
</dbReference>
<sequence>MGQGFSSGNALFVYLDKPHYFPGDVVNGYVLLNCVSAFQASALVLKVEGYEKTMWEERVEDKRFDNDKNEWITDTRTNNYHGRKDFFKLKVPLSSYPQQVNPGQYQYGFTFALPVGLPGSFEYVDSGMCTGAGRTYYHTKAKIKYKVKAEAEVPGILKPNIRHKAYMMVHQRMVKPPSEVIASDNKHIKSCCCMDKGYANMIANIQKDAYYAGEVANVILQVDNKSEAAFREIQLELKRVVVLRADGAGYREMKDSMAKAKFPGVSAGDTLMGGAARVLSLPLPGTLQPTAMGHLVHSEYVLYVTLKAEGTFTSDAKLKVPVAIFANVPDYTQYNAPPPYWQPQTVMPAIQVAMPSAPPLPPPPQVMDDRGYQPPQPTYDGPSAPPAPGGGYPKI</sequence>
<feature type="region of interest" description="Disordered" evidence="1">
    <location>
        <begin position="353"/>
        <end position="395"/>
    </location>
</feature>